<dbReference type="Proteomes" id="UP000325405">
    <property type="component" value="Segment"/>
</dbReference>
<sequence length="75" mass="8783">MKGQRIDPTVPVHRQPTLVVDPGWRNVRRDHTHAWFSHFNGVECSARFGNRGCGRLLVRLDGRRGYRGRHRARPR</sequence>
<dbReference type="RefSeq" id="YP_009949657.1">
    <property type="nucleotide sequence ID" value="NC_051582.1"/>
</dbReference>
<dbReference type="GeneID" id="60321063"/>
<organism evidence="1 2">
    <name type="scientific">Mycobacterium phage LilMcDreamy</name>
    <dbReference type="NCBI Taxonomy" id="2652422"/>
    <lineage>
        <taxon>Viruses</taxon>
        <taxon>Duplodnaviria</taxon>
        <taxon>Heunggongvirae</taxon>
        <taxon>Uroviricota</taxon>
        <taxon>Caudoviricetes</taxon>
        <taxon>Bclasvirinae</taxon>
        <taxon>Lilmcdreamyvirus</taxon>
        <taxon>Lilmcdreamyvirus lilmcdreamy</taxon>
    </lineage>
</organism>
<evidence type="ECO:0000313" key="2">
    <source>
        <dbReference type="Proteomes" id="UP000325405"/>
    </source>
</evidence>
<evidence type="ECO:0000313" key="1">
    <source>
        <dbReference type="EMBL" id="QFP94713.1"/>
    </source>
</evidence>
<dbReference type="EMBL" id="MN284893">
    <property type="protein sequence ID" value="QFP94713.1"/>
    <property type="molecule type" value="Genomic_DNA"/>
</dbReference>
<protein>
    <submittedName>
        <fullName evidence="1">Uncharacterized protein</fullName>
    </submittedName>
</protein>
<reference evidence="1 2" key="1">
    <citation type="submission" date="2019-08" db="EMBL/GenBank/DDBJ databases">
        <authorList>
            <person name="Lippold A."/>
            <person name="Marlatt M."/>
            <person name="Cooper K."/>
            <person name="Frohnapfel E."/>
            <person name="Glenski M."/>
            <person name="Johnson H."/>
            <person name="Johnson K."/>
            <person name="Tjaden E."/>
            <person name="Troeh S."/>
            <person name="Hayes S."/>
            <person name="Ettinger A.-S.H."/>
            <person name="Ettinger W.F."/>
            <person name="Haydock J."/>
            <person name="Anders K.R."/>
            <person name="Garlena R.A."/>
            <person name="Russell D.A."/>
            <person name="Pope W.H."/>
            <person name="Jacobs-Sera D."/>
            <person name="Hatfull G.F."/>
        </authorList>
    </citation>
    <scope>NUCLEOTIDE SEQUENCE [LARGE SCALE GENOMIC DNA]</scope>
</reference>
<keyword evidence="2" id="KW-1185">Reference proteome</keyword>
<proteinExistence type="predicted"/>
<gene>
    <name evidence="1" type="primary">93</name>
    <name evidence="1" type="ORF">SEA_LILMCDREAMY_93</name>
</gene>
<accession>A0A5P8D6P9</accession>
<dbReference type="KEGG" id="vg:60321063"/>
<name>A0A5P8D6P9_9CAUD</name>